<dbReference type="PANTHER" id="PTHR38790">
    <property type="entry name" value="2EXR DOMAIN-CONTAINING PROTEIN-RELATED"/>
    <property type="match status" value="1"/>
</dbReference>
<protein>
    <recommendedName>
        <fullName evidence="2">DUF7730 domain-containing protein</fullName>
    </recommendedName>
</protein>
<dbReference type="Proteomes" id="UP000250140">
    <property type="component" value="Unassembled WGS sequence"/>
</dbReference>
<evidence type="ECO:0000313" key="4">
    <source>
        <dbReference type="Proteomes" id="UP000250140"/>
    </source>
</evidence>
<sequence length="362" mass="41846">MTRFKAVTNKSQLNKSKANISPPPRLRPNQSPPKRKRLSFLSLPGELRNQVYALYIETGFRAELVGRSAELIPKPMKSIKLCLCPSTLGGPLPILDHKDSKKQNGWPTLRTPRKLGKYLRVHGMSTDWKTSFCALILVSKQINSEFIPLLYTSTTFVFAAPCRLSNFMAHISRPSLEWIRKLHVHYSTYGNPKYTEDLIWEKKHTICWTTRFQQAASLLKGLRELRIWLHVTETPLHFSLQAAWVQPLLAFRRLTEPLESPCSLTNTPSLSNNAPDSVSAEHGLQKPFTNIHIVLTTRWTRPYIFYDSELAEACTALHNLFAEAIRRRMLGWSEADAMVEYREAWEERYKKWQHHLKFAAMF</sequence>
<feature type="compositionally biased region" description="Polar residues" evidence="1">
    <location>
        <begin position="8"/>
        <end position="19"/>
    </location>
</feature>
<accession>A0A8E2JZM4</accession>
<evidence type="ECO:0000256" key="1">
    <source>
        <dbReference type="SAM" id="MobiDB-lite"/>
    </source>
</evidence>
<dbReference type="AlphaFoldDB" id="A0A8E2JZM4"/>
<gene>
    <name evidence="3" type="ORF">AOQ84DRAFT_384098</name>
</gene>
<dbReference type="EMBL" id="KV748460">
    <property type="protein sequence ID" value="OCL15303.1"/>
    <property type="molecule type" value="Genomic_DNA"/>
</dbReference>
<name>A0A8E2JZM4_9PEZI</name>
<dbReference type="PANTHER" id="PTHR38790:SF8">
    <property type="entry name" value="F-BOX DOMAIN-CONTAINING PROTEIN"/>
    <property type="match status" value="1"/>
</dbReference>
<evidence type="ECO:0000259" key="2">
    <source>
        <dbReference type="Pfam" id="PF24864"/>
    </source>
</evidence>
<feature type="region of interest" description="Disordered" evidence="1">
    <location>
        <begin position="1"/>
        <end position="36"/>
    </location>
</feature>
<dbReference type="OrthoDB" id="4757095at2759"/>
<evidence type="ECO:0000313" key="3">
    <source>
        <dbReference type="EMBL" id="OCL15303.1"/>
    </source>
</evidence>
<proteinExistence type="predicted"/>
<reference evidence="3 4" key="1">
    <citation type="journal article" date="2016" name="Nat. Commun.">
        <title>Ectomycorrhizal ecology is imprinted in the genome of the dominant symbiotic fungus Cenococcum geophilum.</title>
        <authorList>
            <consortium name="DOE Joint Genome Institute"/>
            <person name="Peter M."/>
            <person name="Kohler A."/>
            <person name="Ohm R.A."/>
            <person name="Kuo A."/>
            <person name="Krutzmann J."/>
            <person name="Morin E."/>
            <person name="Arend M."/>
            <person name="Barry K.W."/>
            <person name="Binder M."/>
            <person name="Choi C."/>
            <person name="Clum A."/>
            <person name="Copeland A."/>
            <person name="Grisel N."/>
            <person name="Haridas S."/>
            <person name="Kipfer T."/>
            <person name="LaButti K."/>
            <person name="Lindquist E."/>
            <person name="Lipzen A."/>
            <person name="Maire R."/>
            <person name="Meier B."/>
            <person name="Mihaltcheva S."/>
            <person name="Molinier V."/>
            <person name="Murat C."/>
            <person name="Poggeler S."/>
            <person name="Quandt C.A."/>
            <person name="Sperisen C."/>
            <person name="Tritt A."/>
            <person name="Tisserant E."/>
            <person name="Crous P.W."/>
            <person name="Henrissat B."/>
            <person name="Nehls U."/>
            <person name="Egli S."/>
            <person name="Spatafora J.W."/>
            <person name="Grigoriev I.V."/>
            <person name="Martin F.M."/>
        </authorList>
    </citation>
    <scope>NUCLEOTIDE SEQUENCE [LARGE SCALE GENOMIC DNA]</scope>
    <source>
        <strain evidence="3 4">CBS 207.34</strain>
    </source>
</reference>
<dbReference type="Pfam" id="PF24864">
    <property type="entry name" value="DUF7730"/>
    <property type="match status" value="1"/>
</dbReference>
<dbReference type="InterPro" id="IPR056632">
    <property type="entry name" value="DUF7730"/>
</dbReference>
<organism evidence="3 4">
    <name type="scientific">Glonium stellatum</name>
    <dbReference type="NCBI Taxonomy" id="574774"/>
    <lineage>
        <taxon>Eukaryota</taxon>
        <taxon>Fungi</taxon>
        <taxon>Dikarya</taxon>
        <taxon>Ascomycota</taxon>
        <taxon>Pezizomycotina</taxon>
        <taxon>Dothideomycetes</taxon>
        <taxon>Pleosporomycetidae</taxon>
        <taxon>Gloniales</taxon>
        <taxon>Gloniaceae</taxon>
        <taxon>Glonium</taxon>
    </lineage>
</organism>
<keyword evidence="4" id="KW-1185">Reference proteome</keyword>
<feature type="domain" description="DUF7730" evidence="2">
    <location>
        <begin position="40"/>
        <end position="231"/>
    </location>
</feature>